<accession>A0A484NL76</accession>
<feature type="region of interest" description="Disordered" evidence="9">
    <location>
        <begin position="122"/>
        <end position="148"/>
    </location>
</feature>
<sequence length="1263" mass="140392">MDGASLLQRYRRDRRKLLEFLLSSGLIKEIRTPAGSSTVSNLNLDALSIDYVLECIQSSRVVDVSVASKRYREELQQPITMQSHFGDSYFLLSGAETAGSPPRRIPPVVAYNYNNHTFSDSDLPSSRSGFENELKHAHPGPTKSLPRNHVHIPKIGLPTLQTGLLDDDLRESAYEIFLACLVFSRKMELHLNENRKKNSRFLAGLKNKRVKRHPMPDSFDRPSELIDIFRSQMQISEAMDSLIRQCLAAVAAGRAREQIDVPQIILGLLNGMLKSDFPNEKSYILWKSRQADILEELLSSAEYVNDKKQSVDILIDRIRNPEDWDTRMSPSERFEVLSAISHIALTLSSMPPKYGILGESYYWSAGYQLNIRIYEKLLVGLFDILEDDHLIEEAGEILNLLKSSWSMLGITQKLHNVIHAWVLFQQKPSLLNEVMSMALMVGAYSFESCDKNKDLFVADGEGLPRSLVTEEAKAVQQIISLFSLQADSVIRMLMTSSRHMTAGHDVHQNDFRNIGDAQTLMRVLCHMKDAGASKFLKMHYNLPASSEYEENAREESVSGSPLIADLIKRSASLRLSDRGSSSFRSIKKKFHEATSDLRHVACPYHSTPHKAQRPRWSRLRWSRLVSLRANLGVVAHGVVAWREPAVTNVAVTNEDVGSSQYSDNFTIHRSPPPQIFILFLLAQEKFVQKCWIPVVKKAAKAEHSTVKGSNPTIPEAMPSLYATRAIQLFGDSLSLRNLSWRLSRGSPLNDRVRFLSDCGPLTLASLGLKNGVEGRKVKTKLVQKSVSITEVPKVFSGVPRDPKGTLKKKINSGRSIGLKDTKSIDTGEAAAPFAAKSFSDLGLPPLLIERLEKEGFKDPTDVQAAAVPTILENHDVVIQSYTGSGKTLAYLLPILSNVFFPINGEKASSSRADIKAVIVAPSRELGMQIVREAEKLLGPDRKMVQQLVGGANRSRQEEALKKNKPSVVIGTPGRIAEISASGKLHTHGCRYLVLDEVDELLAFNFREDMQRILDHVGTTKSGPHGSSSLLVKNHASRQTIMVSATVPFSVIRAARSWGRDPLLVQANSVLPLHSMPLALQPSNSLQAPQPAAVLTLPPNLNHYYCVTRIQHKVDMLRRCVHALEGKSVIAFMNHTKQLKDTVHKLEARGMKAAELHGDLSKLARSTVLKSFKSGDVRVLVTSELSARGLDVPECDLVVNLELPTDSVHYAHRAGRAGRLGRRGNVVNICEEPEVFVVKKLQKQLSIAIQSCEFAEGKLAITED</sequence>
<evidence type="ECO:0000256" key="8">
    <source>
        <dbReference type="PROSITE-ProRule" id="PRU00552"/>
    </source>
</evidence>
<evidence type="ECO:0000256" key="6">
    <source>
        <dbReference type="ARBA" id="ARBA00022840"/>
    </source>
</evidence>
<dbReference type="GO" id="GO:0005524">
    <property type="term" value="F:ATP binding"/>
    <property type="evidence" value="ECO:0007669"/>
    <property type="project" value="UniProtKB-KW"/>
</dbReference>
<keyword evidence="6" id="KW-0067">ATP-binding</keyword>
<dbReference type="PANTHER" id="PTHR47963">
    <property type="entry name" value="DEAD-BOX ATP-DEPENDENT RNA HELICASE 47, MITOCHONDRIAL"/>
    <property type="match status" value="1"/>
</dbReference>
<dbReference type="EMBL" id="OOIL02006792">
    <property type="protein sequence ID" value="VFR01891.1"/>
    <property type="molecule type" value="Genomic_DNA"/>
</dbReference>
<dbReference type="OrthoDB" id="10256233at2759"/>
<dbReference type="PROSITE" id="PS51194">
    <property type="entry name" value="HELICASE_CTER"/>
    <property type="match status" value="1"/>
</dbReference>
<evidence type="ECO:0000256" key="7">
    <source>
        <dbReference type="ARBA" id="ARBA00047984"/>
    </source>
</evidence>
<keyword evidence="14" id="KW-1185">Reference proteome</keyword>
<evidence type="ECO:0000256" key="5">
    <source>
        <dbReference type="ARBA" id="ARBA00022806"/>
    </source>
</evidence>
<dbReference type="InterPro" id="IPR014001">
    <property type="entry name" value="Helicase_ATP-bd"/>
</dbReference>
<evidence type="ECO:0000256" key="1">
    <source>
        <dbReference type="ARBA" id="ARBA00004474"/>
    </source>
</evidence>
<evidence type="ECO:0000256" key="4">
    <source>
        <dbReference type="ARBA" id="ARBA00022801"/>
    </source>
</evidence>
<feature type="domain" description="DEAD-box RNA helicase Q" evidence="12">
    <location>
        <begin position="836"/>
        <end position="864"/>
    </location>
</feature>
<dbReference type="EC" id="3.6.4.13" evidence="2"/>
<evidence type="ECO:0000256" key="3">
    <source>
        <dbReference type="ARBA" id="ARBA00022741"/>
    </source>
</evidence>
<evidence type="ECO:0000259" key="10">
    <source>
        <dbReference type="PROSITE" id="PS51192"/>
    </source>
</evidence>
<evidence type="ECO:0000256" key="9">
    <source>
        <dbReference type="SAM" id="MobiDB-lite"/>
    </source>
</evidence>
<dbReference type="PROSITE" id="PS51195">
    <property type="entry name" value="Q_MOTIF"/>
    <property type="match status" value="1"/>
</dbReference>
<dbReference type="GO" id="GO:0016787">
    <property type="term" value="F:hydrolase activity"/>
    <property type="evidence" value="ECO:0007669"/>
    <property type="project" value="UniProtKB-KW"/>
</dbReference>
<comment type="subcellular location">
    <subcellularLocation>
        <location evidence="1">Plastid</location>
    </subcellularLocation>
</comment>
<dbReference type="Pfam" id="PF00270">
    <property type="entry name" value="DEAD"/>
    <property type="match status" value="1"/>
</dbReference>
<dbReference type="GO" id="GO:0003724">
    <property type="term" value="F:RNA helicase activity"/>
    <property type="evidence" value="ECO:0007669"/>
    <property type="project" value="UniProtKB-EC"/>
</dbReference>
<dbReference type="InterPro" id="IPR050547">
    <property type="entry name" value="DEAD_box_RNA_helicases"/>
</dbReference>
<evidence type="ECO:0000259" key="12">
    <source>
        <dbReference type="PROSITE" id="PS51195"/>
    </source>
</evidence>
<dbReference type="InterPro" id="IPR011545">
    <property type="entry name" value="DEAD/DEAH_box_helicase_dom"/>
</dbReference>
<comment type="catalytic activity">
    <reaction evidence="7">
        <text>ATP + H2O = ADP + phosphate + H(+)</text>
        <dbReference type="Rhea" id="RHEA:13065"/>
        <dbReference type="ChEBI" id="CHEBI:15377"/>
        <dbReference type="ChEBI" id="CHEBI:15378"/>
        <dbReference type="ChEBI" id="CHEBI:30616"/>
        <dbReference type="ChEBI" id="CHEBI:43474"/>
        <dbReference type="ChEBI" id="CHEBI:456216"/>
        <dbReference type="EC" id="3.6.4.13"/>
    </reaction>
</comment>
<feature type="domain" description="Helicase ATP-binding" evidence="10">
    <location>
        <begin position="867"/>
        <end position="1064"/>
    </location>
</feature>
<dbReference type="GO" id="GO:0003723">
    <property type="term" value="F:RNA binding"/>
    <property type="evidence" value="ECO:0007669"/>
    <property type="project" value="TreeGrafter"/>
</dbReference>
<dbReference type="SMART" id="SM00490">
    <property type="entry name" value="HELICc"/>
    <property type="match status" value="1"/>
</dbReference>
<feature type="domain" description="Helicase C-terminal" evidence="11">
    <location>
        <begin position="1115"/>
        <end position="1259"/>
    </location>
</feature>
<keyword evidence="4" id="KW-0378">Hydrolase</keyword>
<evidence type="ECO:0000256" key="2">
    <source>
        <dbReference type="ARBA" id="ARBA00012552"/>
    </source>
</evidence>
<dbReference type="PROSITE" id="PS51192">
    <property type="entry name" value="HELICASE_ATP_BIND_1"/>
    <property type="match status" value="1"/>
</dbReference>
<evidence type="ECO:0000313" key="13">
    <source>
        <dbReference type="EMBL" id="VFR01891.1"/>
    </source>
</evidence>
<dbReference type="InterPro" id="IPR027417">
    <property type="entry name" value="P-loop_NTPase"/>
</dbReference>
<reference evidence="13 14" key="1">
    <citation type="submission" date="2018-04" db="EMBL/GenBank/DDBJ databases">
        <authorList>
            <person name="Vogel A."/>
        </authorList>
    </citation>
    <scope>NUCLEOTIDE SEQUENCE [LARGE SCALE GENOMIC DNA]</scope>
</reference>
<keyword evidence="5" id="KW-0347">Helicase</keyword>
<dbReference type="Pfam" id="PF25761">
    <property type="entry name" value="TPR_PATROL1"/>
    <property type="match status" value="1"/>
</dbReference>
<dbReference type="InterPro" id="IPR044742">
    <property type="entry name" value="DEAD/DEAH_RhlB"/>
</dbReference>
<dbReference type="Pfam" id="PF00271">
    <property type="entry name" value="Helicase_C"/>
    <property type="match status" value="1"/>
</dbReference>
<dbReference type="InterPro" id="IPR014014">
    <property type="entry name" value="RNA_helicase_DEAD_Q_motif"/>
</dbReference>
<dbReference type="CDD" id="cd00268">
    <property type="entry name" value="DEADc"/>
    <property type="match status" value="1"/>
</dbReference>
<dbReference type="SMART" id="SM00487">
    <property type="entry name" value="DEXDc"/>
    <property type="match status" value="1"/>
</dbReference>
<proteinExistence type="predicted"/>
<dbReference type="AlphaFoldDB" id="A0A484NL76"/>
<dbReference type="PANTHER" id="PTHR47963:SF3">
    <property type="entry name" value="DEAD-BOX ATP-DEPENDENT RNA HELICASE 47, MITOCHONDRIAL"/>
    <property type="match status" value="1"/>
</dbReference>
<dbReference type="CDD" id="cd18787">
    <property type="entry name" value="SF2_C_DEAD"/>
    <property type="match status" value="1"/>
</dbReference>
<evidence type="ECO:0000313" key="14">
    <source>
        <dbReference type="Proteomes" id="UP000595140"/>
    </source>
</evidence>
<gene>
    <name evidence="13" type="ORF">CCAM_LOCUS43666</name>
</gene>
<keyword evidence="3" id="KW-0547">Nucleotide-binding</keyword>
<organism evidence="13 14">
    <name type="scientific">Cuscuta campestris</name>
    <dbReference type="NCBI Taxonomy" id="132261"/>
    <lineage>
        <taxon>Eukaryota</taxon>
        <taxon>Viridiplantae</taxon>
        <taxon>Streptophyta</taxon>
        <taxon>Embryophyta</taxon>
        <taxon>Tracheophyta</taxon>
        <taxon>Spermatophyta</taxon>
        <taxon>Magnoliopsida</taxon>
        <taxon>eudicotyledons</taxon>
        <taxon>Gunneridae</taxon>
        <taxon>Pentapetalae</taxon>
        <taxon>asterids</taxon>
        <taxon>lamiids</taxon>
        <taxon>Solanales</taxon>
        <taxon>Convolvulaceae</taxon>
        <taxon>Cuscuteae</taxon>
        <taxon>Cuscuta</taxon>
        <taxon>Cuscuta subgen. Grammica</taxon>
        <taxon>Cuscuta sect. Cleistogrammica</taxon>
    </lineage>
</organism>
<dbReference type="SUPFAM" id="SSF52540">
    <property type="entry name" value="P-loop containing nucleoside triphosphate hydrolases"/>
    <property type="match status" value="1"/>
</dbReference>
<name>A0A484NL76_9ASTE</name>
<feature type="short sequence motif" description="Q motif" evidence="8">
    <location>
        <begin position="836"/>
        <end position="864"/>
    </location>
</feature>
<evidence type="ECO:0000259" key="11">
    <source>
        <dbReference type="PROSITE" id="PS51194"/>
    </source>
</evidence>
<dbReference type="Gene3D" id="3.40.50.300">
    <property type="entry name" value="P-loop containing nucleotide triphosphate hydrolases"/>
    <property type="match status" value="2"/>
</dbReference>
<dbReference type="InterPro" id="IPR057984">
    <property type="entry name" value="PATROL1_C"/>
</dbReference>
<dbReference type="Proteomes" id="UP000595140">
    <property type="component" value="Unassembled WGS sequence"/>
</dbReference>
<dbReference type="InterPro" id="IPR001650">
    <property type="entry name" value="Helicase_C-like"/>
</dbReference>
<protein>
    <recommendedName>
        <fullName evidence="2">RNA helicase</fullName>
        <ecNumber evidence="2">3.6.4.13</ecNumber>
    </recommendedName>
</protein>
<dbReference type="GO" id="GO:0009536">
    <property type="term" value="C:plastid"/>
    <property type="evidence" value="ECO:0007669"/>
    <property type="project" value="UniProtKB-SubCell"/>
</dbReference>